<evidence type="ECO:0000313" key="8">
    <source>
        <dbReference type="WBParaSite" id="Pan_g1455.t1"/>
    </source>
</evidence>
<keyword evidence="7" id="KW-1185">Reference proteome</keyword>
<organism evidence="7 8">
    <name type="scientific">Panagrellus redivivus</name>
    <name type="common">Microworm</name>
    <dbReference type="NCBI Taxonomy" id="6233"/>
    <lineage>
        <taxon>Eukaryota</taxon>
        <taxon>Metazoa</taxon>
        <taxon>Ecdysozoa</taxon>
        <taxon>Nematoda</taxon>
        <taxon>Chromadorea</taxon>
        <taxon>Rhabditida</taxon>
        <taxon>Tylenchina</taxon>
        <taxon>Panagrolaimomorpha</taxon>
        <taxon>Panagrolaimoidea</taxon>
        <taxon>Panagrolaimidae</taxon>
        <taxon>Panagrellus</taxon>
    </lineage>
</organism>
<dbReference type="Gene3D" id="3.40.50.1000">
    <property type="entry name" value="HAD superfamily/HAD-like"/>
    <property type="match status" value="1"/>
</dbReference>
<dbReference type="GO" id="GO:0005634">
    <property type="term" value="C:nucleus"/>
    <property type="evidence" value="ECO:0007669"/>
    <property type="project" value="UniProtKB-ARBA"/>
</dbReference>
<sequence length="318" mass="36723">MDRAERRSPLSRTHARFRRRRIHPEIQNFTILTTLNPSTALAMPPTAIEGDDPNVSTDSNSESDDSAVVDFLYSSVQTDIMLDGNDIPQIDVDQLILLQNMPPLPIEYRYRLPALPLKTRRTPSIALALDLDETLVHCSLEYFPNASHTFSVEFQNDRYQVYVRIRPFLYEFLEQVCDSFEIILFTASKKVYADKLLDILDPKRRYFRHRLFREHCILINGNYVKDLGILGRDPARTIIIDNSPQAFAYHLDNGIPIQSYFDGETDDELIQLVPFLQSLRYVNDVRPFIRDRFKMRDIVGPISDGNLLDLTDVAADLL</sequence>
<dbReference type="Proteomes" id="UP000492821">
    <property type="component" value="Unassembled WGS sequence"/>
</dbReference>
<dbReference type="SMART" id="SM00577">
    <property type="entry name" value="CPDc"/>
    <property type="match status" value="1"/>
</dbReference>
<dbReference type="FunFam" id="3.40.50.1000:FF:000015">
    <property type="entry name" value="CTD small phosphatase-like protein 2"/>
    <property type="match status" value="1"/>
</dbReference>
<evidence type="ECO:0000256" key="4">
    <source>
        <dbReference type="ARBA" id="ARBA00038355"/>
    </source>
</evidence>
<dbReference type="InterPro" id="IPR023214">
    <property type="entry name" value="HAD_sf"/>
</dbReference>
<name>A0A7E4UZZ1_PANRE</name>
<evidence type="ECO:0000256" key="5">
    <source>
        <dbReference type="SAM" id="MobiDB-lite"/>
    </source>
</evidence>
<evidence type="ECO:0000256" key="1">
    <source>
        <dbReference type="ARBA" id="ARBA00022801"/>
    </source>
</evidence>
<feature type="region of interest" description="Disordered" evidence="5">
    <location>
        <begin position="42"/>
        <end position="63"/>
    </location>
</feature>
<keyword evidence="1" id="KW-0378">Hydrolase</keyword>
<dbReference type="NCBIfam" id="TIGR02251">
    <property type="entry name" value="HIF-SF_euk"/>
    <property type="match status" value="1"/>
</dbReference>
<comment type="function">
    <text evidence="3">Probable phosphatase.</text>
</comment>
<evidence type="ECO:0000259" key="6">
    <source>
        <dbReference type="PROSITE" id="PS50969"/>
    </source>
</evidence>
<dbReference type="InterPro" id="IPR011948">
    <property type="entry name" value="Dullard_phosphatase"/>
</dbReference>
<dbReference type="CDD" id="cd07521">
    <property type="entry name" value="HAD_FCP1-like"/>
    <property type="match status" value="1"/>
</dbReference>
<dbReference type="InterPro" id="IPR004274">
    <property type="entry name" value="FCP1_dom"/>
</dbReference>
<protein>
    <submittedName>
        <fullName evidence="8">FCP1 homology domain-containing protein</fullName>
    </submittedName>
</protein>
<evidence type="ECO:0000256" key="2">
    <source>
        <dbReference type="ARBA" id="ARBA00022912"/>
    </source>
</evidence>
<dbReference type="InterPro" id="IPR050365">
    <property type="entry name" value="TIM50"/>
</dbReference>
<keyword evidence="2" id="KW-0904">Protein phosphatase</keyword>
<evidence type="ECO:0000313" key="7">
    <source>
        <dbReference type="Proteomes" id="UP000492821"/>
    </source>
</evidence>
<dbReference type="GO" id="GO:0004721">
    <property type="term" value="F:phosphoprotein phosphatase activity"/>
    <property type="evidence" value="ECO:0007669"/>
    <property type="project" value="UniProtKB-KW"/>
</dbReference>
<dbReference type="PROSITE" id="PS50969">
    <property type="entry name" value="FCP1"/>
    <property type="match status" value="1"/>
</dbReference>
<dbReference type="PANTHER" id="PTHR12210">
    <property type="entry name" value="DULLARD PROTEIN PHOSPHATASE"/>
    <property type="match status" value="1"/>
</dbReference>
<dbReference type="AlphaFoldDB" id="A0A7E4UZZ1"/>
<proteinExistence type="inferred from homology"/>
<evidence type="ECO:0000256" key="3">
    <source>
        <dbReference type="ARBA" id="ARBA00037324"/>
    </source>
</evidence>
<feature type="domain" description="FCP1 homology" evidence="6">
    <location>
        <begin position="120"/>
        <end position="279"/>
    </location>
</feature>
<dbReference type="SUPFAM" id="SSF56784">
    <property type="entry name" value="HAD-like"/>
    <property type="match status" value="1"/>
</dbReference>
<comment type="similarity">
    <text evidence="4">Belongs to the CTDSPL2 family.</text>
</comment>
<reference evidence="7" key="1">
    <citation type="journal article" date="2013" name="Genetics">
        <title>The draft genome and transcriptome of Panagrellus redivivus are shaped by the harsh demands of a free-living lifestyle.</title>
        <authorList>
            <person name="Srinivasan J."/>
            <person name="Dillman A.R."/>
            <person name="Macchietto M.G."/>
            <person name="Heikkinen L."/>
            <person name="Lakso M."/>
            <person name="Fracchia K.M."/>
            <person name="Antoshechkin I."/>
            <person name="Mortazavi A."/>
            <person name="Wong G."/>
            <person name="Sternberg P.W."/>
        </authorList>
    </citation>
    <scope>NUCLEOTIDE SEQUENCE [LARGE SCALE GENOMIC DNA]</scope>
    <source>
        <strain evidence="7">MT8872</strain>
    </source>
</reference>
<reference evidence="8" key="2">
    <citation type="submission" date="2020-10" db="UniProtKB">
        <authorList>
            <consortium name="WormBaseParasite"/>
        </authorList>
    </citation>
    <scope>IDENTIFICATION</scope>
</reference>
<dbReference type="InterPro" id="IPR036412">
    <property type="entry name" value="HAD-like_sf"/>
</dbReference>
<accession>A0A7E4UZZ1</accession>
<dbReference type="WBParaSite" id="Pan_g1455.t1">
    <property type="protein sequence ID" value="Pan_g1455.t1"/>
    <property type="gene ID" value="Pan_g1455"/>
</dbReference>
<dbReference type="Pfam" id="PF03031">
    <property type="entry name" value="NIF"/>
    <property type="match status" value="1"/>
</dbReference>